<dbReference type="OrthoDB" id="5954035at2759"/>
<dbReference type="GO" id="GO:0051792">
    <property type="term" value="P:medium-chain fatty acid biosynthetic process"/>
    <property type="evidence" value="ECO:0007669"/>
    <property type="project" value="TreeGrafter"/>
</dbReference>
<dbReference type="GO" id="GO:0051793">
    <property type="term" value="P:medium-chain fatty acid catabolic process"/>
    <property type="evidence" value="ECO:0007669"/>
    <property type="project" value="TreeGrafter"/>
</dbReference>
<name>A0A4P9W0R1_9FUNG</name>
<feature type="region of interest" description="Disordered" evidence="2">
    <location>
        <begin position="340"/>
        <end position="365"/>
    </location>
</feature>
<evidence type="ECO:0000313" key="4">
    <source>
        <dbReference type="EMBL" id="RKO84703.1"/>
    </source>
</evidence>
<evidence type="ECO:0000256" key="1">
    <source>
        <dbReference type="ARBA" id="ARBA00010884"/>
    </source>
</evidence>
<evidence type="ECO:0000313" key="5">
    <source>
        <dbReference type="Proteomes" id="UP000269721"/>
    </source>
</evidence>
<dbReference type="InterPro" id="IPR050960">
    <property type="entry name" value="AB_hydrolase_4_sf"/>
</dbReference>
<dbReference type="PANTHER" id="PTHR10794:SF63">
    <property type="entry name" value="ALPHA_BETA HYDROLASE 1, ISOFORM A"/>
    <property type="match status" value="1"/>
</dbReference>
<reference evidence="5" key="1">
    <citation type="journal article" date="2018" name="Nat. Microbiol.">
        <title>Leveraging single-cell genomics to expand the fungal tree of life.</title>
        <authorList>
            <person name="Ahrendt S.R."/>
            <person name="Quandt C.A."/>
            <person name="Ciobanu D."/>
            <person name="Clum A."/>
            <person name="Salamov A."/>
            <person name="Andreopoulos B."/>
            <person name="Cheng J.F."/>
            <person name="Woyke T."/>
            <person name="Pelin A."/>
            <person name="Henrissat B."/>
            <person name="Reynolds N.K."/>
            <person name="Benny G.L."/>
            <person name="Smith M.E."/>
            <person name="James T.Y."/>
            <person name="Grigoriev I.V."/>
        </authorList>
    </citation>
    <scope>NUCLEOTIDE SEQUENCE [LARGE SCALE GENOMIC DNA]</scope>
</reference>
<comment type="similarity">
    <text evidence="1">Belongs to the AB hydrolase superfamily. AB hydrolase 4 family.</text>
</comment>
<feature type="compositionally biased region" description="Polar residues" evidence="2">
    <location>
        <begin position="341"/>
        <end position="358"/>
    </location>
</feature>
<organism evidence="4 5">
    <name type="scientific">Blyttiomyces helicus</name>
    <dbReference type="NCBI Taxonomy" id="388810"/>
    <lineage>
        <taxon>Eukaryota</taxon>
        <taxon>Fungi</taxon>
        <taxon>Fungi incertae sedis</taxon>
        <taxon>Chytridiomycota</taxon>
        <taxon>Chytridiomycota incertae sedis</taxon>
        <taxon>Chytridiomycetes</taxon>
        <taxon>Chytridiomycetes incertae sedis</taxon>
        <taxon>Blyttiomyces</taxon>
    </lineage>
</organism>
<dbReference type="PANTHER" id="PTHR10794">
    <property type="entry name" value="ABHYDROLASE DOMAIN-CONTAINING PROTEIN"/>
    <property type="match status" value="1"/>
</dbReference>
<dbReference type="AlphaFoldDB" id="A0A4P9W0R1"/>
<dbReference type="InterPro" id="IPR000073">
    <property type="entry name" value="AB_hydrolase_1"/>
</dbReference>
<dbReference type="Gene3D" id="3.40.50.1820">
    <property type="entry name" value="alpha/beta hydrolase"/>
    <property type="match status" value="1"/>
</dbReference>
<feature type="domain" description="AB hydrolase-1" evidence="3">
    <location>
        <begin position="148"/>
        <end position="293"/>
    </location>
</feature>
<dbReference type="GO" id="GO:0047372">
    <property type="term" value="F:monoacylglycerol lipase activity"/>
    <property type="evidence" value="ECO:0007669"/>
    <property type="project" value="TreeGrafter"/>
</dbReference>
<dbReference type="EMBL" id="KZ999822">
    <property type="protein sequence ID" value="RKO84703.1"/>
    <property type="molecule type" value="Genomic_DNA"/>
</dbReference>
<dbReference type="GO" id="GO:0008126">
    <property type="term" value="F:acetylesterase activity"/>
    <property type="evidence" value="ECO:0007669"/>
    <property type="project" value="TreeGrafter"/>
</dbReference>
<keyword evidence="4" id="KW-0378">Hydrolase</keyword>
<evidence type="ECO:0000256" key="2">
    <source>
        <dbReference type="SAM" id="MobiDB-lite"/>
    </source>
</evidence>
<evidence type="ECO:0000259" key="3">
    <source>
        <dbReference type="Pfam" id="PF00561"/>
    </source>
</evidence>
<keyword evidence="5" id="KW-1185">Reference proteome</keyword>
<sequence>MSLVGDSPSLLPTPDSTTLPPLPLLPTSAQNSLNPSLFLVPLLALLLYRILRPPPPVALHHAPRTVTLKDGRRTLHELAKSVFAESGGFASTPFLFNGHLQTIWASFYSDWAKELVDYERETLPLPDGGTISLDWCPSPPTPETAHIPTVILLHGLTGGSHETYVQDVIFNLRKDGIRAVVCNFRGCAKTELTSSQLYCAAWTDDVKSAVESISARCDGPLVGVGFSLGANIMLKYVGETGKSCPLIGCVSIANPFDLLLGNAALHRTWIGKNVYSHAMARNLARLLERYAPALNTGFPTHRLGTQPANHPKCPPPSVVAKTTFGFSSVSKNGMASLDAIGSSSADRSSVGTDTSQTNWEDEPRR</sequence>
<dbReference type="Proteomes" id="UP000269721">
    <property type="component" value="Unassembled WGS sequence"/>
</dbReference>
<dbReference type="InterPro" id="IPR029058">
    <property type="entry name" value="AB_hydrolase_fold"/>
</dbReference>
<gene>
    <name evidence="4" type="ORF">BDK51DRAFT_29661</name>
</gene>
<accession>A0A4P9W0R1</accession>
<proteinExistence type="inferred from homology"/>
<dbReference type="SUPFAM" id="SSF53474">
    <property type="entry name" value="alpha/beta-Hydrolases"/>
    <property type="match status" value="1"/>
</dbReference>
<dbReference type="Pfam" id="PF00561">
    <property type="entry name" value="Abhydrolase_1"/>
    <property type="match status" value="1"/>
</dbReference>
<protein>
    <submittedName>
        <fullName evidence="4">Alpha/Beta hydrolase protein</fullName>
    </submittedName>
</protein>